<feature type="region of interest" description="Disordered" evidence="1">
    <location>
        <begin position="1248"/>
        <end position="1291"/>
    </location>
</feature>
<accession>A0A023AXH9</accession>
<dbReference type="eggNOG" id="KOG1064">
    <property type="taxonomic scope" value="Eukaryota"/>
</dbReference>
<dbReference type="GO" id="GO:0007035">
    <property type="term" value="P:vacuolar acidification"/>
    <property type="evidence" value="ECO:0007669"/>
    <property type="project" value="TreeGrafter"/>
</dbReference>
<dbReference type="SUPFAM" id="SSF50978">
    <property type="entry name" value="WD40 repeat-like"/>
    <property type="match status" value="1"/>
</dbReference>
<sequence>LPVNGVGILPFNATEGLASGLPESSQRVHPSRLQCRASLGLSASATRLLGVEDIDPHGFYSMGSSQALGSSMVLGSNGAHTAAGTNPMGSNPAVLSGNVSGSASGNVSGGAHPLVGGSHPILSAWSQSHRESCVDVSSTRTALVAGSLTRKGDPRRPLSSEQITVKSNTNDFHWLLAAVDPNLGLPSFVRESLANVQNPQSVCLRAKWNFLQAMAPLRVQGTFSSSGAAPLQSSIQRRMKVLDPRESWQKLTPYVDAVCLDTLGSAVVKYKASACEAIGLPPESVVDLSSLTEDGLHIPLQYLVEVPLDGNDAPYQLFLAVTAGDRKLIAFTLAMDIRCRVVVNAALLLGRNVIQSLLSCVSTTFHPSTIHKDRACEVNSNILSMHVSKTHHRKDTSVRLVLHLGVSVDNTEEEQVLITSFAVSSPTEPDLHGQYPCTLVFDKSSLDIYLDYCRPYLLGIPSKNLFDGQGTLEAGLPGNIRDDTNGQTDTLPMCILDLPTMEECPNHNHDVKNDEHELNASLINSCVRYFSDSAWNSFDLLASFPVLEEPGVNQPDPVPRQSTLLHYIVEDEPRRDPEDTADQGKYAGSFLPFKVPLPMDTPSLVAGVYALSFSPRTHEPVLVPYFLARIPIWKRDAINKASNEVEEGGKTPVSVRSMSSIPFVMDMELSSRTLAILCSNAALYIFEYRSSFACRDQHDLLSNELGRLAAGRGPAGNGYIQPHLAVQVIHLDDYITKTCRSVAEHVQLKAARYLATLALGAAKTEDRVAEADKKRVVTPWQKVANSLRFGSRHGSRTGPATSGSLRGTSGSVRGTSGSVRGTKSNASFGSKTLSSTSLSLPAGPQPGNHVLVRVTGADLSRWMCVDTYCSPRQLLSFYSPCHFSMSRSPEILLLNWPEVHVLPAPPLLHRYQSLITPARPSLKNPTTVTWLPVPSMRPFVVTSMPVADGLRPEQAAKCKSVPNVGMDGFRQGTECSGLIWKAIPLHTLVHHADISDHALPERQQSGLPPLLPARGPPAAGGPRFSGLGLNAPEKETGTSDRSFAHISAQSHFHCVQWAGDSPLIPSGEQIRLPVLVSYSTGGILNEQLVRKVYVDVPSATSKVITLEHRNGPGPKQIHHPDVLWMWLRTGHVALVLWVLRGLYEISCYHFQSETEDMSTSLHRYGTPQDAQLISKLLRLPTMEVLMARKKVAADFKPAAAGGGGGRAAELFENAASLSDDDIFGHDDDESDDDAGHLLLDDLLHGAEYPRSDSGEVGAGNRTGDLGGHPSTSTGPTRGGLPDSGLAGLSPELTGESSMIADMVAEGGRPSPQPSESGAAEGSPKTPGAAKSKSQKEFISTAELEELRYRLKHLLRRAQHLDQGGDLKGWRLILDISGVEMIRLLGLIDFVLARKLAENATLCGLTPEAFSTGADTGFYPGTRDDGSDTGFESEAGLMELAERSWLALHASVTGQEMEAVCTMDLLASTLFLVAVSRSSFSIGDWGEGEDRQKLTEDLKLQLEPQRSMSTDELCLGLIVQDQRLLLREAIVMRNRGRALDPGRPMTWEDMASVGAGYWLASPEILREVLDALPRSQYLHEMSLDHESERDQRVLEKVAVLYCLAGKHLTLAGLYQKAKNQTVSEFLRNDFAEERWMISARKNAWQLILKKRYVLALAFFVLGRSGQDVVDICVRYLHDCQLASFLARCYDLNILQDASYPTVNYMVRQKLLPAADENQDLSLTMFCRSLLESPSSPQRLLRSGDARIIDPESAFENKAATVAQLVPSQQQPSWHGYVLGSEVCLRRFSSFSACPNVLSCLLASLPSYPLRDIPLLQSTLRSITEALSRRHFIFSVFLLAFLNRNYEKYMNRVPDYVLQAMISQWYALQCSEVIGQYRSENLRDILGKWLDLHQVQDAAAGDRNPWFSEPLFSPKLLQMFQLLKEEGVPLTQTYPLVGSTWSKMFGSAQEYSKLLLLIETLPKAVVLTILKQSSRRTNVKDTLSLSSIDSPLLRRLFPLAGDPRSVNYAEFREHYHTTNVLGCSVDSMLQMHDAESIIIGTVNVLCTILYAVLDDFTHVRQSQLRVLASVTLQLTLLHLMQTKYLHEDVFLNPTNGQALWTLAYCIMLTVLGASIAAFETLFGVLNGYCVTDASATIEACEDGWLLLGDEASQLKVCRGISRLHTLAATIKGRGITPTTARACVSAMLLTITQDIYFCTLDDDSQTGGVVHEESAEFRNNILKQLRHVVLQYVCLGSCETILEHLRTLNTWSSELHPEPFDPLIPQYNSIKGVLAKFCAGTYQKAVRRNLEYILIQLTAGEFRALSRRLSGSPGTAWVGIILRSDVLKLCQLCDPSPKMKEVIRKIELTSELVNTNLSAYVVTSLTREQSSTGHTEASSNQASALTTAGDRAADRTADRTGPFGTNERTGELSQGGSESLTITTFGTGAKGHNNLYAVNMCAIQYQIPLTRNSNSQVLWPYLGTPGALTLPFQTRSFLPFIAVATNRGLQVLNLTGIDFMDPLDLLAYNADLLSPMLGVIARSSLNGMHSAWWRTYILNASERQRMKIISRVQDTLPASHGGGTVPEFANPALAQITGITPHPCVSVLAGIIAKPETIEGGEMHAVVSLFGVAPSRKTGDCSYLGCLCLPSEDNVSTVLTNRHTLDRSERSLAVERSNGTTNSERISPKSSGGTTAVPDQKASDRGPSDQKPLDRGPMESNPRVSDPRVSDPRVSDRRVSEGKHVGMKLPARSSLKNPSAQAGAAASLGAGPRASGGLMSSAGLGSASGTAGVRTEGLMLPTASRRTSATASQFVTHHASATVSAGTAGDLLALRWSREDLWAASEKGYVFAWKLFHDAANTVQIRSGETLVVGRALPLLTLHAHTSARFVEPIPVEHGRLLFVTGGKGVGSVQRIYAHLAREEDSAISSVTGAVPAAANQLQVVGNKVQALSEHQASSLPEFAAAMREAAGALLVWTNFMSIPGSAVPMLRPSVLLADLAYCANDHPTGVVWWPAERAVIYGTVSGCLRLLNFDRRTVTCLKGRDTRWPCHLFICPLTNRLIVVWCDCSITVYDLTRKRPNDALLLLLEKEGCSPPAPQRHHWLQPAHTKLQATLSNAIYIPPNAVLLLNTAGQLLRTRI</sequence>
<keyword evidence="4" id="KW-1185">Reference proteome</keyword>
<feature type="compositionally biased region" description="Basic and acidic residues" evidence="1">
    <location>
        <begin position="2703"/>
        <end position="2722"/>
    </location>
</feature>
<feature type="region of interest" description="Disordered" evidence="1">
    <location>
        <begin position="1002"/>
        <end position="1025"/>
    </location>
</feature>
<feature type="compositionally biased region" description="Polar residues" evidence="1">
    <location>
        <begin position="2655"/>
        <end position="2672"/>
    </location>
</feature>
<protein>
    <submittedName>
        <fullName evidence="3">RAVE 1 carboxy-terminal protein</fullName>
    </submittedName>
</protein>
<dbReference type="InterPro" id="IPR036322">
    <property type="entry name" value="WD40_repeat_dom_sf"/>
</dbReference>
<dbReference type="RefSeq" id="XP_011133567.1">
    <property type="nucleotide sequence ID" value="XM_011135265.1"/>
</dbReference>
<evidence type="ECO:0000313" key="4">
    <source>
        <dbReference type="Proteomes" id="UP000019763"/>
    </source>
</evidence>
<feature type="non-terminal residue" evidence="3">
    <location>
        <position position="1"/>
    </location>
</feature>
<dbReference type="GO" id="GO:0043291">
    <property type="term" value="C:RAVE complex"/>
    <property type="evidence" value="ECO:0007669"/>
    <property type="project" value="TreeGrafter"/>
</dbReference>
<dbReference type="EMBL" id="AFNH02001394">
    <property type="protein sequence ID" value="EZG43173.1"/>
    <property type="molecule type" value="Genomic_DNA"/>
</dbReference>
<feature type="region of interest" description="Disordered" evidence="1">
    <location>
        <begin position="788"/>
        <end position="830"/>
    </location>
</feature>
<dbReference type="Proteomes" id="UP000019763">
    <property type="component" value="Unassembled WGS sequence"/>
</dbReference>
<gene>
    <name evidence="3" type="ORF">GNI_184040</name>
</gene>
<feature type="region of interest" description="Disordered" evidence="1">
    <location>
        <begin position="1303"/>
        <end position="1336"/>
    </location>
</feature>
<evidence type="ECO:0000259" key="2">
    <source>
        <dbReference type="Pfam" id="PF12234"/>
    </source>
</evidence>
<proteinExistence type="predicted"/>
<feature type="compositionally biased region" description="Low complexity" evidence="1">
    <location>
        <begin position="801"/>
        <end position="822"/>
    </location>
</feature>
<feature type="region of interest" description="Disordered" evidence="1">
    <location>
        <begin position="2368"/>
        <end position="2415"/>
    </location>
</feature>
<dbReference type="PANTHER" id="PTHR13950">
    <property type="entry name" value="RABCONNECTIN-RELATED"/>
    <property type="match status" value="1"/>
</dbReference>
<comment type="caution">
    <text evidence="3">The sequence shown here is derived from an EMBL/GenBank/DDBJ whole genome shotgun (WGS) entry which is preliminary data.</text>
</comment>
<dbReference type="InterPro" id="IPR022033">
    <property type="entry name" value="Rav1p_C"/>
</dbReference>
<dbReference type="InterPro" id="IPR052208">
    <property type="entry name" value="DmX-like/RAVE_component"/>
</dbReference>
<dbReference type="Pfam" id="PF12234">
    <property type="entry name" value="Rav1p_C"/>
    <property type="match status" value="1"/>
</dbReference>
<feature type="domain" description="RAVE complex protein Rav1 C-terminal" evidence="2">
    <location>
        <begin position="1504"/>
        <end position="1733"/>
    </location>
</feature>
<dbReference type="OrthoDB" id="342131at2759"/>
<feature type="compositionally biased region" description="Polar residues" evidence="1">
    <location>
        <begin position="2368"/>
        <end position="2383"/>
    </location>
</feature>
<dbReference type="GeneID" id="22916139"/>
<evidence type="ECO:0000313" key="3">
    <source>
        <dbReference type="EMBL" id="EZG43173.1"/>
    </source>
</evidence>
<dbReference type="PANTHER" id="PTHR13950:SF9">
    <property type="entry name" value="RABCONNECTIN-3A"/>
    <property type="match status" value="1"/>
</dbReference>
<organism evidence="3 4">
    <name type="scientific">Gregarina niphandrodes</name>
    <name type="common">Septate eugregarine</name>
    <dbReference type="NCBI Taxonomy" id="110365"/>
    <lineage>
        <taxon>Eukaryota</taxon>
        <taxon>Sar</taxon>
        <taxon>Alveolata</taxon>
        <taxon>Apicomplexa</taxon>
        <taxon>Conoidasida</taxon>
        <taxon>Gregarinasina</taxon>
        <taxon>Eugregarinorida</taxon>
        <taxon>Gregarinidae</taxon>
        <taxon>Gregarina</taxon>
    </lineage>
</organism>
<evidence type="ECO:0000256" key="1">
    <source>
        <dbReference type="SAM" id="MobiDB-lite"/>
    </source>
</evidence>
<feature type="region of interest" description="Disordered" evidence="1">
    <location>
        <begin position="2647"/>
        <end position="2754"/>
    </location>
</feature>
<name>A0A023AXH9_GRENI</name>
<feature type="compositionally biased region" description="Basic and acidic residues" evidence="1">
    <location>
        <begin position="2679"/>
        <end position="2695"/>
    </location>
</feature>
<dbReference type="VEuPathDB" id="CryptoDB:GNI_184040"/>
<reference evidence="3" key="1">
    <citation type="submission" date="2013-12" db="EMBL/GenBank/DDBJ databases">
        <authorList>
            <person name="Omoto C.K."/>
            <person name="Sibley D."/>
            <person name="Venepally P."/>
            <person name="Hadjithomas M."/>
            <person name="Karamycheva S."/>
            <person name="Brunk B."/>
            <person name="Roos D."/>
            <person name="Caler E."/>
            <person name="Lorenzi H."/>
        </authorList>
    </citation>
    <scope>NUCLEOTIDE SEQUENCE</scope>
</reference>
<feature type="compositionally biased region" description="Low complexity" evidence="1">
    <location>
        <begin position="2737"/>
        <end position="2754"/>
    </location>
</feature>